<keyword evidence="3" id="KW-0240">DNA-directed RNA polymerase</keyword>
<evidence type="ECO:0000313" key="7">
    <source>
        <dbReference type="Proteomes" id="UP000612055"/>
    </source>
</evidence>
<evidence type="ECO:0000256" key="1">
    <source>
        <dbReference type="ARBA" id="ARBA00004604"/>
    </source>
</evidence>
<evidence type="ECO:0000313" key="6">
    <source>
        <dbReference type="EMBL" id="KAG2482292.1"/>
    </source>
</evidence>
<keyword evidence="7" id="KW-1185">Reference proteome</keyword>
<comment type="subcellular location">
    <subcellularLocation>
        <location evidence="1">Nucleus</location>
        <location evidence="1">Nucleolus</location>
    </subcellularLocation>
</comment>
<dbReference type="InterPro" id="IPR009668">
    <property type="entry name" value="RNA_pol-assoc_fac_A49-like"/>
</dbReference>
<dbReference type="GO" id="GO:0003677">
    <property type="term" value="F:DNA binding"/>
    <property type="evidence" value="ECO:0007669"/>
    <property type="project" value="InterPro"/>
</dbReference>
<organism evidence="6 7">
    <name type="scientific">Edaphochlamys debaryana</name>
    <dbReference type="NCBI Taxonomy" id="47281"/>
    <lineage>
        <taxon>Eukaryota</taxon>
        <taxon>Viridiplantae</taxon>
        <taxon>Chlorophyta</taxon>
        <taxon>core chlorophytes</taxon>
        <taxon>Chlorophyceae</taxon>
        <taxon>CS clade</taxon>
        <taxon>Chlamydomonadales</taxon>
        <taxon>Chlamydomonadales incertae sedis</taxon>
        <taxon>Edaphochlamys</taxon>
    </lineage>
</organism>
<comment type="similarity">
    <text evidence="2">Belongs to the eukaryotic RPA49/POLR1E RNA polymerase subunit family.</text>
</comment>
<evidence type="ECO:0000256" key="2">
    <source>
        <dbReference type="ARBA" id="ARBA00009430"/>
    </source>
</evidence>
<dbReference type="EMBL" id="JAEHOE010000236">
    <property type="protein sequence ID" value="KAG2482292.1"/>
    <property type="molecule type" value="Genomic_DNA"/>
</dbReference>
<keyword evidence="4" id="KW-0804">Transcription</keyword>
<gene>
    <name evidence="6" type="ORF">HYH03_018777</name>
</gene>
<evidence type="ECO:0000256" key="4">
    <source>
        <dbReference type="ARBA" id="ARBA00023163"/>
    </source>
</evidence>
<dbReference type="AlphaFoldDB" id="A0A836BMZ9"/>
<dbReference type="Proteomes" id="UP000612055">
    <property type="component" value="Unassembled WGS sequence"/>
</dbReference>
<dbReference type="GO" id="GO:0006351">
    <property type="term" value="P:DNA-templated transcription"/>
    <property type="evidence" value="ECO:0007669"/>
    <property type="project" value="InterPro"/>
</dbReference>
<comment type="caution">
    <text evidence="6">The sequence shown here is derived from an EMBL/GenBank/DDBJ whole genome shotgun (WGS) entry which is preliminary data.</text>
</comment>
<dbReference type="GO" id="GO:0005730">
    <property type="term" value="C:nucleolus"/>
    <property type="evidence" value="ECO:0007669"/>
    <property type="project" value="UniProtKB-SubCell"/>
</dbReference>
<keyword evidence="5" id="KW-0539">Nucleus</keyword>
<name>A0A836BMZ9_9CHLO</name>
<evidence type="ECO:0000256" key="5">
    <source>
        <dbReference type="ARBA" id="ARBA00023242"/>
    </source>
</evidence>
<evidence type="ECO:0000256" key="3">
    <source>
        <dbReference type="ARBA" id="ARBA00022478"/>
    </source>
</evidence>
<proteinExistence type="inferred from homology"/>
<reference evidence="6" key="1">
    <citation type="journal article" date="2020" name="bioRxiv">
        <title>Comparative genomics of Chlamydomonas.</title>
        <authorList>
            <person name="Craig R.J."/>
            <person name="Hasan A.R."/>
            <person name="Ness R.W."/>
            <person name="Keightley P.D."/>
        </authorList>
    </citation>
    <scope>NUCLEOTIDE SEQUENCE</scope>
    <source>
        <strain evidence="6">CCAP 11/70</strain>
    </source>
</reference>
<dbReference type="OrthoDB" id="532500at2759"/>
<sequence length="476" mass="51403">MSTAKRQRVAVEHAAGNAPVCYLPSVLSDAGDASPEAEQTAVKRCKYTLHSRRTQHSSVELVHAALGGQIEYVGRSDADENAGVQPCSYALAVYRPGAAKLQLLGVAGDRLFRLDSRLPGLVYAPTGAGAEDDEGSREVRKLAAKRLVDEFGSTRRRRQLTAREAGVVAADRISGGEAVKELLGEVAAKGQGEGLTKEEVQRRAFSHRTIPPHDPSATHPSAAYPLELLLGPGPEAGAGAGAAAAAEALLKDLNVGTMFKLAEDEEAAQEAAQKESVHPYVLSRLPLLRQLQRSTDPAARPRARTRARYLALLGTLLRLQAKPVLVVKEEGLASALKELRVRSEPLAEHLLAKFYVRTSDPLRGVRYERPDALKALLLGYVLAAALVLEEGFMDREQFEELRRGLKMDAPKLAQALQQLGAVCKATKLKVERDGHVLELPCYTASLLRQTDPTRPAKTLADCFPEIRLAKGPKGGR</sequence>
<protein>
    <submittedName>
        <fullName evidence="6">Uncharacterized protein</fullName>
    </submittedName>
</protein>
<dbReference type="Pfam" id="PF06870">
    <property type="entry name" value="RNA_pol_I_A49"/>
    <property type="match status" value="1"/>
</dbReference>
<dbReference type="GO" id="GO:0000428">
    <property type="term" value="C:DNA-directed RNA polymerase complex"/>
    <property type="evidence" value="ECO:0007669"/>
    <property type="project" value="UniProtKB-KW"/>
</dbReference>
<accession>A0A836BMZ9</accession>
<dbReference type="PANTHER" id="PTHR14440">
    <property type="entry name" value="DNA-DIRECTED RNA POLYMERASE I SUBUNIT RPA49"/>
    <property type="match status" value="1"/>
</dbReference>